<name>A0A4Q6XSF0_9SPHI</name>
<dbReference type="GO" id="GO:0046872">
    <property type="term" value="F:metal ion binding"/>
    <property type="evidence" value="ECO:0007669"/>
    <property type="project" value="UniProtKB-KW"/>
</dbReference>
<dbReference type="GO" id="GO:0007165">
    <property type="term" value="P:signal transduction"/>
    <property type="evidence" value="ECO:0007669"/>
    <property type="project" value="TreeGrafter"/>
</dbReference>
<feature type="binding site" evidence="1">
    <location>
        <position position="61"/>
    </location>
    <ligand>
        <name>Mg(2+)</name>
        <dbReference type="ChEBI" id="CHEBI:18420"/>
        <label>1</label>
        <note>catalytic</note>
    </ligand>
</feature>
<sequence>MTVCEKIKHLIQANLLDILSLRVTKMLKEDNSYVSKGDLLCESLIKDCIRTEFPGYALISEESPEDNMKAFEADKIIILDPIDGTENFVSGLKEWGVAVCVYEHGKHVESMLALPELDLYMKTGDQVPRFESRIAGISSSLTKEDILKLEDGFEYRIIGCCVYNMYNVVSGAFYSFENPKGAKVWDIIPGLNLALEHHLKVTVNNKSYHGELLRPDQKYIFRVEQN</sequence>
<dbReference type="OrthoDB" id="9772456at2"/>
<evidence type="ECO:0000313" key="2">
    <source>
        <dbReference type="EMBL" id="RZF62871.1"/>
    </source>
</evidence>
<reference evidence="2 3" key="1">
    <citation type="submission" date="2019-02" db="EMBL/GenBank/DDBJ databases">
        <authorList>
            <person name="Li Y."/>
        </authorList>
    </citation>
    <scope>NUCLEOTIDE SEQUENCE [LARGE SCALE GENOMIC DNA]</scope>
    <source>
        <strain evidence="2 3">30C10-4-7</strain>
    </source>
</reference>
<keyword evidence="1" id="KW-0479">Metal-binding</keyword>
<dbReference type="SUPFAM" id="SSF56655">
    <property type="entry name" value="Carbohydrate phosphatase"/>
    <property type="match status" value="1"/>
</dbReference>
<feature type="binding site" evidence="1">
    <location>
        <position position="82"/>
    </location>
    <ligand>
        <name>Mg(2+)</name>
        <dbReference type="ChEBI" id="CHEBI:18420"/>
        <label>1</label>
        <note>catalytic</note>
    </ligand>
</feature>
<proteinExistence type="predicted"/>
<feature type="binding site" evidence="1">
    <location>
        <position position="80"/>
    </location>
    <ligand>
        <name>Mg(2+)</name>
        <dbReference type="ChEBI" id="CHEBI:18420"/>
        <label>1</label>
        <note>catalytic</note>
    </ligand>
</feature>
<dbReference type="InterPro" id="IPR000760">
    <property type="entry name" value="Inositol_monophosphatase-like"/>
</dbReference>
<dbReference type="GO" id="GO:0008934">
    <property type="term" value="F:inositol monophosphate 1-phosphatase activity"/>
    <property type="evidence" value="ECO:0007669"/>
    <property type="project" value="TreeGrafter"/>
</dbReference>
<feature type="binding site" evidence="1">
    <location>
        <position position="83"/>
    </location>
    <ligand>
        <name>Mg(2+)</name>
        <dbReference type="ChEBI" id="CHEBI:18420"/>
        <label>1</label>
        <note>catalytic</note>
    </ligand>
</feature>
<evidence type="ECO:0000256" key="1">
    <source>
        <dbReference type="PIRSR" id="PIRSR600760-2"/>
    </source>
</evidence>
<dbReference type="GO" id="GO:0006020">
    <property type="term" value="P:inositol metabolic process"/>
    <property type="evidence" value="ECO:0007669"/>
    <property type="project" value="TreeGrafter"/>
</dbReference>
<dbReference type="Proteomes" id="UP000292855">
    <property type="component" value="Unassembled WGS sequence"/>
</dbReference>
<protein>
    <submittedName>
        <fullName evidence="2">Inositol monophosphatase</fullName>
    </submittedName>
</protein>
<evidence type="ECO:0000313" key="3">
    <source>
        <dbReference type="Proteomes" id="UP000292855"/>
    </source>
</evidence>
<dbReference type="PANTHER" id="PTHR20854:SF4">
    <property type="entry name" value="INOSITOL-1-MONOPHOSPHATASE-RELATED"/>
    <property type="match status" value="1"/>
</dbReference>
<dbReference type="PRINTS" id="PR00377">
    <property type="entry name" value="IMPHPHTASES"/>
</dbReference>
<dbReference type="EMBL" id="SGIT01000001">
    <property type="protein sequence ID" value="RZF62871.1"/>
    <property type="molecule type" value="Genomic_DNA"/>
</dbReference>
<dbReference type="AlphaFoldDB" id="A0A4Q6XSF0"/>
<accession>A0A4Q6XSF0</accession>
<keyword evidence="3" id="KW-1185">Reference proteome</keyword>
<comment type="cofactor">
    <cofactor evidence="1">
        <name>Mg(2+)</name>
        <dbReference type="ChEBI" id="CHEBI:18420"/>
    </cofactor>
</comment>
<keyword evidence="1" id="KW-0460">Magnesium</keyword>
<dbReference type="PANTHER" id="PTHR20854">
    <property type="entry name" value="INOSITOL MONOPHOSPHATASE"/>
    <property type="match status" value="1"/>
</dbReference>
<comment type="caution">
    <text evidence="2">The sequence shown here is derived from an EMBL/GenBank/DDBJ whole genome shotgun (WGS) entry which is preliminary data.</text>
</comment>
<dbReference type="Gene3D" id="3.30.540.10">
    <property type="entry name" value="Fructose-1,6-Bisphosphatase, subunit A, domain 1"/>
    <property type="match status" value="1"/>
</dbReference>
<gene>
    <name evidence="2" type="ORF">EWE74_02175</name>
</gene>
<organism evidence="2 3">
    <name type="scientific">Sphingobacterium corticibacterium</name>
    <dbReference type="NCBI Taxonomy" id="2484746"/>
    <lineage>
        <taxon>Bacteria</taxon>
        <taxon>Pseudomonadati</taxon>
        <taxon>Bacteroidota</taxon>
        <taxon>Sphingobacteriia</taxon>
        <taxon>Sphingobacteriales</taxon>
        <taxon>Sphingobacteriaceae</taxon>
        <taxon>Sphingobacterium</taxon>
    </lineage>
</organism>
<dbReference type="Pfam" id="PF00459">
    <property type="entry name" value="Inositol_P"/>
    <property type="match status" value="1"/>
</dbReference>